<dbReference type="AlphaFoldDB" id="A0A2T0MRE3"/>
<organism evidence="10 11">
    <name type="scientific">Nonomuraea fuscirosea</name>
    <dbReference type="NCBI Taxonomy" id="1291556"/>
    <lineage>
        <taxon>Bacteria</taxon>
        <taxon>Bacillati</taxon>
        <taxon>Actinomycetota</taxon>
        <taxon>Actinomycetes</taxon>
        <taxon>Streptosporangiales</taxon>
        <taxon>Streptosporangiaceae</taxon>
        <taxon>Nonomuraea</taxon>
    </lineage>
</organism>
<evidence type="ECO:0000259" key="9">
    <source>
        <dbReference type="PROSITE" id="PS52035"/>
    </source>
</evidence>
<dbReference type="Gene3D" id="3.40.630.10">
    <property type="entry name" value="Zn peptidases"/>
    <property type="match status" value="1"/>
</dbReference>
<sequence>MDPRLRAPAGLPAAPSARLPARLPARLLGAVVAVALIVVPQAGGLPALADPAEPAPPAVRDFGNGPERNEVAAGTPGEAAALRGAPAGERPYGWSHDRGYPRRTRLPLPPENPADASIKLGLVPYHGIAPKLNDLQWRGDRVSAEIIGSSAQGRDLYLVTVTAPESAAQAREQARIRERIGDDPAAAARDRKLARTYKAPIFVNGNIHGNEWEGADAALRTIEQLATSTDPAVTDLLKRTRLYFNVTANPDGRVNNARQNGAEFDLNRDFVTASQPEVRAMRQIMIDTQPVAMLDLHGYVNGTLIEPTTPPHGANYEYDLFITNAYANGLGMEAAINGLGYTPAKDGVEPAQIPFRDSAEGWDDWPPIFTPQYAPFHGAVAAHTVEIPLRVNGSAYDQTPAEELRRRSAVNTDVAAAAIRATYGFVRSRHDRLIADQIEVFRRGAAGEPSKPVPLGIVPGFGPEDVYTTTFPRAYVIPAGSGQRSATAAARLVDHLIANDVRVERARSSFRSGGRTYPAGSYVVDMRQPKRGLANVMLEPGADISPRVDAMYDISGWSHALLWGATVEPVSSLRADTVSVKAAAPTGSVPRAPGPLALRVGDAKEVRALNDLLAQGVAVTWNGGAAIIPASARNAARTVAERHGVAFTPAGGHAGAHGSSPGGAQSGTSSGASAGTPAGAAAGTPLGQVRVAAAASADELFTLRELGFPVTPVSTAVLNAGFDWSGTDVLYVSSGLSHAALNPAARTALEAFLAGGGVITRGQTGARFNTDAGLLTATTVPGRGDANGVVRTVASGGPVGGGSPAHSFVYSPLWFTGLGPEVTVEQSYAADGPLVSGHWRPDGQGAGGPDAARGQAAVVSGRDERGAAVVLFGTEPMFRNHPKGLFAQVARAVYWSSSVTVTTP</sequence>
<feature type="region of interest" description="Disordered" evidence="8">
    <location>
        <begin position="647"/>
        <end position="679"/>
    </location>
</feature>
<evidence type="ECO:0000256" key="7">
    <source>
        <dbReference type="PROSITE-ProRule" id="PRU01379"/>
    </source>
</evidence>
<dbReference type="PANTHER" id="PTHR11705:SF143">
    <property type="entry name" value="SLL0236 PROTEIN"/>
    <property type="match status" value="1"/>
</dbReference>
<gene>
    <name evidence="10" type="ORF">B0I32_116177</name>
</gene>
<keyword evidence="5" id="KW-0862">Zinc</keyword>
<dbReference type="EMBL" id="PVNG01000016">
    <property type="protein sequence ID" value="PRX60786.1"/>
    <property type="molecule type" value="Genomic_DNA"/>
</dbReference>
<dbReference type="GO" id="GO:0008270">
    <property type="term" value="F:zinc ion binding"/>
    <property type="evidence" value="ECO:0007669"/>
    <property type="project" value="InterPro"/>
</dbReference>
<evidence type="ECO:0000313" key="11">
    <source>
        <dbReference type="Proteomes" id="UP000238312"/>
    </source>
</evidence>
<evidence type="ECO:0000256" key="4">
    <source>
        <dbReference type="ARBA" id="ARBA00022801"/>
    </source>
</evidence>
<feature type="active site" description="Proton donor/acceptor" evidence="7">
    <location>
        <position position="386"/>
    </location>
</feature>
<evidence type="ECO:0000256" key="2">
    <source>
        <dbReference type="ARBA" id="ARBA00005988"/>
    </source>
</evidence>
<name>A0A2T0MRE3_9ACTN</name>
<comment type="similarity">
    <text evidence="2 7">Belongs to the peptidase M14 family.</text>
</comment>
<dbReference type="PROSITE" id="PS52035">
    <property type="entry name" value="PEPTIDASE_M14"/>
    <property type="match status" value="1"/>
</dbReference>
<dbReference type="PRINTS" id="PR00765">
    <property type="entry name" value="CRBOXYPTASEA"/>
</dbReference>
<proteinExistence type="inferred from homology"/>
<dbReference type="GO" id="GO:0005615">
    <property type="term" value="C:extracellular space"/>
    <property type="evidence" value="ECO:0007669"/>
    <property type="project" value="TreeGrafter"/>
</dbReference>
<keyword evidence="11" id="KW-1185">Reference proteome</keyword>
<feature type="domain" description="Peptidase M14" evidence="9">
    <location>
        <begin position="121"/>
        <end position="422"/>
    </location>
</feature>
<dbReference type="Proteomes" id="UP000238312">
    <property type="component" value="Unassembled WGS sequence"/>
</dbReference>
<dbReference type="SMART" id="SM00631">
    <property type="entry name" value="Zn_pept"/>
    <property type="match status" value="1"/>
</dbReference>
<protein>
    <submittedName>
        <fullName evidence="10">Zinc carboxypeptidase</fullName>
    </submittedName>
</protein>
<feature type="compositionally biased region" description="Low complexity" evidence="8">
    <location>
        <begin position="666"/>
        <end position="679"/>
    </location>
</feature>
<evidence type="ECO:0000256" key="3">
    <source>
        <dbReference type="ARBA" id="ARBA00022670"/>
    </source>
</evidence>
<evidence type="ECO:0000256" key="1">
    <source>
        <dbReference type="ARBA" id="ARBA00001947"/>
    </source>
</evidence>
<dbReference type="GO" id="GO:0006508">
    <property type="term" value="P:proteolysis"/>
    <property type="evidence" value="ECO:0007669"/>
    <property type="project" value="UniProtKB-KW"/>
</dbReference>
<dbReference type="OrthoDB" id="9758209at2"/>
<accession>A0A2T0MRE3</accession>
<keyword evidence="4" id="KW-0378">Hydrolase</keyword>
<evidence type="ECO:0000256" key="5">
    <source>
        <dbReference type="ARBA" id="ARBA00022833"/>
    </source>
</evidence>
<dbReference type="SUPFAM" id="SSF53187">
    <property type="entry name" value="Zn-dependent exopeptidases"/>
    <property type="match status" value="1"/>
</dbReference>
<dbReference type="InterPro" id="IPR000834">
    <property type="entry name" value="Peptidase_M14"/>
</dbReference>
<reference evidence="10 11" key="1">
    <citation type="submission" date="2018-03" db="EMBL/GenBank/DDBJ databases">
        <title>Genomic Encyclopedia of Type Strains, Phase III (KMG-III): the genomes of soil and plant-associated and newly described type strains.</title>
        <authorList>
            <person name="Whitman W."/>
        </authorList>
    </citation>
    <scope>NUCLEOTIDE SEQUENCE [LARGE SCALE GENOMIC DNA]</scope>
    <source>
        <strain evidence="10 11">CGMCC 4.7104</strain>
    </source>
</reference>
<dbReference type="RefSeq" id="WP_106246724.1">
    <property type="nucleotide sequence ID" value="NZ_PVNG01000016.1"/>
</dbReference>
<evidence type="ECO:0000313" key="10">
    <source>
        <dbReference type="EMBL" id="PRX60786.1"/>
    </source>
</evidence>
<keyword evidence="3" id="KW-0645">Protease</keyword>
<keyword evidence="10" id="KW-0121">Carboxypeptidase</keyword>
<feature type="region of interest" description="Disordered" evidence="8">
    <location>
        <begin position="56"/>
        <end position="104"/>
    </location>
</feature>
<comment type="caution">
    <text evidence="10">The sequence shown here is derived from an EMBL/GenBank/DDBJ whole genome shotgun (WGS) entry which is preliminary data.</text>
</comment>
<comment type="cofactor">
    <cofactor evidence="1">
        <name>Zn(2+)</name>
        <dbReference type="ChEBI" id="CHEBI:29105"/>
    </cofactor>
</comment>
<dbReference type="Pfam" id="PF00246">
    <property type="entry name" value="Peptidase_M14"/>
    <property type="match status" value="1"/>
</dbReference>
<dbReference type="PANTHER" id="PTHR11705">
    <property type="entry name" value="PROTEASE FAMILY M14 CARBOXYPEPTIDASE A,B"/>
    <property type="match status" value="1"/>
</dbReference>
<feature type="compositionally biased region" description="Gly residues" evidence="8">
    <location>
        <begin position="652"/>
        <end position="665"/>
    </location>
</feature>
<keyword evidence="6" id="KW-0482">Metalloprotease</keyword>
<dbReference type="GO" id="GO:0004181">
    <property type="term" value="F:metallocarboxypeptidase activity"/>
    <property type="evidence" value="ECO:0007669"/>
    <property type="project" value="InterPro"/>
</dbReference>
<evidence type="ECO:0000256" key="6">
    <source>
        <dbReference type="ARBA" id="ARBA00023049"/>
    </source>
</evidence>
<evidence type="ECO:0000256" key="8">
    <source>
        <dbReference type="SAM" id="MobiDB-lite"/>
    </source>
</evidence>